<dbReference type="Proteomes" id="UP000565441">
    <property type="component" value="Unassembled WGS sequence"/>
</dbReference>
<dbReference type="EMBL" id="JAACJP010000014">
    <property type="protein sequence ID" value="KAF5380201.1"/>
    <property type="molecule type" value="Genomic_DNA"/>
</dbReference>
<name>A0A8H5HBL2_9AGAR</name>
<evidence type="ECO:0000313" key="2">
    <source>
        <dbReference type="EMBL" id="KAF5380201.1"/>
    </source>
</evidence>
<feature type="signal peptide" evidence="1">
    <location>
        <begin position="1"/>
        <end position="18"/>
    </location>
</feature>
<feature type="chain" id="PRO_5034986861" evidence="1">
    <location>
        <begin position="19"/>
        <end position="214"/>
    </location>
</feature>
<proteinExistence type="predicted"/>
<organism evidence="2 3">
    <name type="scientific">Tricholomella constricta</name>
    <dbReference type="NCBI Taxonomy" id="117010"/>
    <lineage>
        <taxon>Eukaryota</taxon>
        <taxon>Fungi</taxon>
        <taxon>Dikarya</taxon>
        <taxon>Basidiomycota</taxon>
        <taxon>Agaricomycotina</taxon>
        <taxon>Agaricomycetes</taxon>
        <taxon>Agaricomycetidae</taxon>
        <taxon>Agaricales</taxon>
        <taxon>Tricholomatineae</taxon>
        <taxon>Lyophyllaceae</taxon>
        <taxon>Tricholomella</taxon>
    </lineage>
</organism>
<dbReference type="AlphaFoldDB" id="A0A8H5HBL2"/>
<reference evidence="2 3" key="1">
    <citation type="journal article" date="2020" name="ISME J.">
        <title>Uncovering the hidden diversity of litter-decomposition mechanisms in mushroom-forming fungi.</title>
        <authorList>
            <person name="Floudas D."/>
            <person name="Bentzer J."/>
            <person name="Ahren D."/>
            <person name="Johansson T."/>
            <person name="Persson P."/>
            <person name="Tunlid A."/>
        </authorList>
    </citation>
    <scope>NUCLEOTIDE SEQUENCE [LARGE SCALE GENOMIC DNA]</scope>
    <source>
        <strain evidence="2 3">CBS 661.87</strain>
    </source>
</reference>
<keyword evidence="3" id="KW-1185">Reference proteome</keyword>
<evidence type="ECO:0000313" key="3">
    <source>
        <dbReference type="Proteomes" id="UP000565441"/>
    </source>
</evidence>
<gene>
    <name evidence="2" type="ORF">D9615_006176</name>
</gene>
<dbReference type="OrthoDB" id="3022211at2759"/>
<dbReference type="PROSITE" id="PS51257">
    <property type="entry name" value="PROKAR_LIPOPROTEIN"/>
    <property type="match status" value="1"/>
</dbReference>
<comment type="caution">
    <text evidence="2">The sequence shown here is derived from an EMBL/GenBank/DDBJ whole genome shotgun (WGS) entry which is preliminary data.</text>
</comment>
<accession>A0A8H5HBL2</accession>
<protein>
    <submittedName>
        <fullName evidence="2">Uncharacterized protein</fullName>
    </submittedName>
</protein>
<keyword evidence="1" id="KW-0732">Signal</keyword>
<evidence type="ECO:0000256" key="1">
    <source>
        <dbReference type="SAM" id="SignalP"/>
    </source>
</evidence>
<sequence>MLLTRLMTSLLLSSSVIACSNRLLPRTQIHSLFRRSNNLHHANSHAPVRRMTTTPQPVAPLVGTLRYPRDALLTLARQIVRDYEKDTTAKLHATKDDDLEGELSDNLGAIWLTRTKIDPAKWHEELEKRSPGSKASPAEIKQFERESEQCLLDLGAMRYSNQWVMEEAIKRRKAVRGKAPPTDAAWKKEDALLDLLFFFSRESHQGLFQAAGAK</sequence>